<keyword evidence="8" id="KW-1185">Reference proteome</keyword>
<dbReference type="InterPro" id="IPR039565">
    <property type="entry name" value="BamD-like"/>
</dbReference>
<sequence length="278" mass="31320">MNLHRQPPCSGRLGRASLMAAAVVLLAACASKPGLGSDVEKWDTTRLYEEARDESAAANWDRAIQLYTRLEARAAGTQLAQQAQLDLAYAQWKNGLKPEALATLERFISLNPSSPALDYAYYLQGQINFNERLGLLGSFARQDLSERDQQASRDAYQSYRQVVTLFPNSRYAPDAGLRMNYILNTLAQYEVHVARYYARRGAWVAAVNRAQQAVQEFRNAPAVEEALFIMVRGYDELKLPELRDDAQRVLVKNFPNSVFLSGGLDAKAKVSKPWWQVW</sequence>
<feature type="chain" id="PRO_5033168899" description="Outer membrane protein assembly factor BamD" evidence="5">
    <location>
        <begin position="28"/>
        <end position="278"/>
    </location>
</feature>
<name>A0A839HFZ1_9BURK</name>
<dbReference type="RefSeq" id="WP_182661584.1">
    <property type="nucleotide sequence ID" value="NZ_JACIVI010000001.1"/>
</dbReference>
<protein>
    <recommendedName>
        <fullName evidence="4">Outer membrane protein assembly factor BamD</fullName>
    </recommendedName>
</protein>
<reference evidence="7 8" key="1">
    <citation type="submission" date="2020-08" db="EMBL/GenBank/DDBJ databases">
        <title>Aquariorum lacteus gen. nov., sp. nov., a new member of the family Comamonadaceae, isolated from freshwater aquarium.</title>
        <authorList>
            <person name="Chun S.-J."/>
        </authorList>
    </citation>
    <scope>NUCLEOTIDE SEQUENCE [LARGE SCALE GENOMIC DNA]</scope>
    <source>
        <strain evidence="7 8">SJAQ100</strain>
    </source>
</reference>
<accession>A0A839HFZ1</accession>
<keyword evidence="3 4" id="KW-0998">Cell outer membrane</keyword>
<keyword evidence="4" id="KW-0449">Lipoprotein</keyword>
<organism evidence="7 8">
    <name type="scientific">Aquariibacter albus</name>
    <dbReference type="NCBI Taxonomy" id="2759899"/>
    <lineage>
        <taxon>Bacteria</taxon>
        <taxon>Pseudomonadati</taxon>
        <taxon>Pseudomonadota</taxon>
        <taxon>Betaproteobacteria</taxon>
        <taxon>Burkholderiales</taxon>
        <taxon>Sphaerotilaceae</taxon>
        <taxon>Aquariibacter</taxon>
    </lineage>
</organism>
<comment type="subunit">
    <text evidence="4">Part of the Bam complex.</text>
</comment>
<keyword evidence="2 4" id="KW-0472">Membrane</keyword>
<evidence type="ECO:0000256" key="5">
    <source>
        <dbReference type="SAM" id="SignalP"/>
    </source>
</evidence>
<dbReference type="HAMAP" id="MF_00922">
    <property type="entry name" value="OM_assembly_BamD"/>
    <property type="match status" value="1"/>
</dbReference>
<evidence type="ECO:0000256" key="4">
    <source>
        <dbReference type="HAMAP-Rule" id="MF_00922"/>
    </source>
</evidence>
<dbReference type="GO" id="GO:0051205">
    <property type="term" value="P:protein insertion into membrane"/>
    <property type="evidence" value="ECO:0007669"/>
    <property type="project" value="UniProtKB-UniRule"/>
</dbReference>
<comment type="caution">
    <text evidence="7">The sequence shown here is derived from an EMBL/GenBank/DDBJ whole genome shotgun (WGS) entry which is preliminary data.</text>
</comment>
<comment type="similarity">
    <text evidence="4">Belongs to the BamD family.</text>
</comment>
<dbReference type="AlphaFoldDB" id="A0A839HFZ1"/>
<evidence type="ECO:0000256" key="3">
    <source>
        <dbReference type="ARBA" id="ARBA00023237"/>
    </source>
</evidence>
<comment type="subcellular location">
    <subcellularLocation>
        <location evidence="4">Cell outer membrane</location>
        <topology evidence="4">Lipid-anchor</topology>
    </subcellularLocation>
</comment>
<dbReference type="Pfam" id="PF13525">
    <property type="entry name" value="YfiO"/>
    <property type="match status" value="1"/>
</dbReference>
<dbReference type="GO" id="GO:0043165">
    <property type="term" value="P:Gram-negative-bacterium-type cell outer membrane assembly"/>
    <property type="evidence" value="ECO:0007669"/>
    <property type="project" value="UniProtKB-UniRule"/>
</dbReference>
<evidence type="ECO:0000259" key="6">
    <source>
        <dbReference type="Pfam" id="PF13525"/>
    </source>
</evidence>
<dbReference type="GO" id="GO:0009279">
    <property type="term" value="C:cell outer membrane"/>
    <property type="evidence" value="ECO:0007669"/>
    <property type="project" value="UniProtKB-SubCell"/>
</dbReference>
<dbReference type="NCBIfam" id="TIGR03302">
    <property type="entry name" value="OM_YfiO"/>
    <property type="match status" value="1"/>
</dbReference>
<dbReference type="Gene3D" id="1.25.40.10">
    <property type="entry name" value="Tetratricopeptide repeat domain"/>
    <property type="match status" value="1"/>
</dbReference>
<feature type="domain" description="Outer membrane lipoprotein BamD-like" evidence="6">
    <location>
        <begin position="44"/>
        <end position="247"/>
    </location>
</feature>
<dbReference type="InterPro" id="IPR017689">
    <property type="entry name" value="BamD"/>
</dbReference>
<evidence type="ECO:0000256" key="1">
    <source>
        <dbReference type="ARBA" id="ARBA00022729"/>
    </source>
</evidence>
<feature type="signal peptide" evidence="5">
    <location>
        <begin position="1"/>
        <end position="27"/>
    </location>
</feature>
<proteinExistence type="inferred from homology"/>
<dbReference type="EMBL" id="JACIVI010000001">
    <property type="protein sequence ID" value="MBB1161087.1"/>
    <property type="molecule type" value="Genomic_DNA"/>
</dbReference>
<comment type="function">
    <text evidence="4">Part of the outer membrane protein assembly complex, which is involved in assembly and insertion of beta-barrel proteins into the outer membrane.</text>
</comment>
<evidence type="ECO:0000313" key="8">
    <source>
        <dbReference type="Proteomes" id="UP000586093"/>
    </source>
</evidence>
<dbReference type="CDD" id="cd15830">
    <property type="entry name" value="BamD"/>
    <property type="match status" value="1"/>
</dbReference>
<dbReference type="SUPFAM" id="SSF48452">
    <property type="entry name" value="TPR-like"/>
    <property type="match status" value="1"/>
</dbReference>
<dbReference type="InterPro" id="IPR011990">
    <property type="entry name" value="TPR-like_helical_dom_sf"/>
</dbReference>
<evidence type="ECO:0000256" key="2">
    <source>
        <dbReference type="ARBA" id="ARBA00023136"/>
    </source>
</evidence>
<keyword evidence="4" id="KW-0564">Palmitate</keyword>
<dbReference type="Proteomes" id="UP000586093">
    <property type="component" value="Unassembled WGS sequence"/>
</dbReference>
<evidence type="ECO:0000313" key="7">
    <source>
        <dbReference type="EMBL" id="MBB1161087.1"/>
    </source>
</evidence>
<gene>
    <name evidence="4" type="primary">bamD</name>
    <name evidence="7" type="ORF">H4F90_03710</name>
</gene>
<keyword evidence="1 4" id="KW-0732">Signal</keyword>
<dbReference type="PROSITE" id="PS51257">
    <property type="entry name" value="PROKAR_LIPOPROTEIN"/>
    <property type="match status" value="1"/>
</dbReference>